<comment type="caution">
    <text evidence="3">Lacks conserved residue(s) required for the propagation of feature annotation.</text>
</comment>
<dbReference type="Proteomes" id="UP001236723">
    <property type="component" value="Unassembled WGS sequence"/>
</dbReference>
<keyword evidence="3" id="KW-0067">ATP-binding</keyword>
<dbReference type="EMBL" id="JAUSUP010000001">
    <property type="protein sequence ID" value="MDQ0350837.1"/>
    <property type="molecule type" value="Genomic_DNA"/>
</dbReference>
<dbReference type="InterPro" id="IPR004408">
    <property type="entry name" value="Biotin_CoA_COase_ligase"/>
</dbReference>
<feature type="binding site" evidence="3">
    <location>
        <position position="148"/>
    </location>
    <ligand>
        <name>biotin</name>
        <dbReference type="ChEBI" id="CHEBI:57586"/>
    </ligand>
</feature>
<comment type="catalytic activity">
    <reaction evidence="3">
        <text>biotin + L-lysyl-[protein] + ATP = N(6)-biotinyl-L-lysyl-[protein] + AMP + diphosphate + H(+)</text>
        <dbReference type="Rhea" id="RHEA:11756"/>
        <dbReference type="Rhea" id="RHEA-COMP:9752"/>
        <dbReference type="Rhea" id="RHEA-COMP:10505"/>
        <dbReference type="ChEBI" id="CHEBI:15378"/>
        <dbReference type="ChEBI" id="CHEBI:29969"/>
        <dbReference type="ChEBI" id="CHEBI:30616"/>
        <dbReference type="ChEBI" id="CHEBI:33019"/>
        <dbReference type="ChEBI" id="CHEBI:57586"/>
        <dbReference type="ChEBI" id="CHEBI:83144"/>
        <dbReference type="ChEBI" id="CHEBI:456215"/>
        <dbReference type="EC" id="6.3.4.15"/>
    </reaction>
</comment>
<keyword evidence="3" id="KW-0678">Repressor</keyword>
<dbReference type="InterPro" id="IPR036390">
    <property type="entry name" value="WH_DNA-bd_sf"/>
</dbReference>
<evidence type="ECO:0000256" key="1">
    <source>
        <dbReference type="ARBA" id="ARBA00022598"/>
    </source>
</evidence>
<dbReference type="PROSITE" id="PS51733">
    <property type="entry name" value="BPL_LPL_CATALYTIC"/>
    <property type="match status" value="1"/>
</dbReference>
<dbReference type="Pfam" id="PF03099">
    <property type="entry name" value="BPL_LplA_LipB"/>
    <property type="match status" value="1"/>
</dbReference>
<keyword evidence="3" id="KW-0547">Nucleotide-binding</keyword>
<dbReference type="Gene3D" id="3.30.930.10">
    <property type="entry name" value="Bira Bifunctional Protein, Domain 2"/>
    <property type="match status" value="1"/>
</dbReference>
<dbReference type="NCBIfam" id="TIGR00121">
    <property type="entry name" value="birA_ligase"/>
    <property type="match status" value="1"/>
</dbReference>
<evidence type="ECO:0000256" key="2">
    <source>
        <dbReference type="ARBA" id="ARBA00023125"/>
    </source>
</evidence>
<dbReference type="EC" id="6.3.4.15" evidence="3"/>
<comment type="caution">
    <text evidence="5">The sequence shown here is derived from an EMBL/GenBank/DDBJ whole genome shotgun (WGS) entry which is preliminary data.</text>
</comment>
<sequence>MDWRVFIENRATSLTGKTKKQSNRNRESGEEMEGTRKQLINLLFQHRDRYVSGQELSEILNISRSAIWKHMNELKKSGYEIEAVTNRGYRIINVPESLSEDAIRWGLETKWLGSTLHYHPTVTSTQNLAHEFARDGAEHGTVVIASEQTKGKGRMKRYWDSKAKVGLWFSTVLRPHSLEPKNATQITLVAAVALANVMKEYGIPIRIKWPNDLFIGDQKMAGILTEMQAEQDQIDYIIIGIGMNVNHEEADLGSAALEHATSLKVYTDEHYNLNTLFKSIAHEFEMQYERFIEHGFKPIKYDWEGYAYKMGEWLTVRAQGEWDAKLIGIHEDGALKVVDEKGQEQLLYSAEILWS</sequence>
<evidence type="ECO:0000259" key="4">
    <source>
        <dbReference type="PROSITE" id="PS51733"/>
    </source>
</evidence>
<name>A0ABU0DQW1_9BACI</name>
<organism evidence="5 6">
    <name type="scientific">Alkalibacillus filiformis</name>
    <dbReference type="NCBI Taxonomy" id="200990"/>
    <lineage>
        <taxon>Bacteria</taxon>
        <taxon>Bacillati</taxon>
        <taxon>Bacillota</taxon>
        <taxon>Bacilli</taxon>
        <taxon>Bacillales</taxon>
        <taxon>Bacillaceae</taxon>
        <taxon>Alkalibacillus</taxon>
    </lineage>
</organism>
<protein>
    <recommendedName>
        <fullName evidence="3">Bifunctional ligase/repressor BirA</fullName>
    </recommendedName>
    <alternativeName>
        <fullName evidence="3">Biotin--[acetyl-CoA-carboxylase] ligase</fullName>
        <ecNumber evidence="3">6.3.4.15</ecNumber>
    </alternativeName>
    <alternativeName>
        <fullName evidence="3">Biotin--protein ligase</fullName>
    </alternativeName>
    <alternativeName>
        <fullName evidence="3">Biotin-[acetyl-CoA carboxylase] synthetase</fullName>
    </alternativeName>
</protein>
<reference evidence="5 6" key="1">
    <citation type="submission" date="2023-07" db="EMBL/GenBank/DDBJ databases">
        <title>Genomic Encyclopedia of Type Strains, Phase IV (KMG-IV): sequencing the most valuable type-strain genomes for metagenomic binning, comparative biology and taxonomic classification.</title>
        <authorList>
            <person name="Goeker M."/>
        </authorList>
    </citation>
    <scope>NUCLEOTIDE SEQUENCE [LARGE SCALE GENOMIC DNA]</scope>
    <source>
        <strain evidence="5 6">DSM 15448</strain>
    </source>
</reference>
<evidence type="ECO:0000256" key="3">
    <source>
        <dbReference type="HAMAP-Rule" id="MF_00978"/>
    </source>
</evidence>
<dbReference type="HAMAP" id="MF_00978">
    <property type="entry name" value="Bifunct_BirA"/>
    <property type="match status" value="1"/>
</dbReference>
<comment type="similarity">
    <text evidence="3">Belongs to the biotin--protein ligase family.</text>
</comment>
<dbReference type="Gene3D" id="1.10.10.10">
    <property type="entry name" value="Winged helix-like DNA-binding domain superfamily/Winged helix DNA-binding domain"/>
    <property type="match status" value="1"/>
</dbReference>
<dbReference type="GO" id="GO:0004077">
    <property type="term" value="F:biotin--[biotin carboxyl-carrier protein] ligase activity"/>
    <property type="evidence" value="ECO:0007669"/>
    <property type="project" value="UniProtKB-EC"/>
</dbReference>
<keyword evidence="1 3" id="KW-0436">Ligase</keyword>
<feature type="binding site" evidence="3">
    <location>
        <position position="219"/>
    </location>
    <ligand>
        <name>biotin</name>
        <dbReference type="ChEBI" id="CHEBI:57586"/>
    </ligand>
</feature>
<dbReference type="SUPFAM" id="SSF46785">
    <property type="entry name" value="Winged helix' DNA-binding domain"/>
    <property type="match status" value="1"/>
</dbReference>
<keyword evidence="3" id="KW-0805">Transcription regulation</keyword>
<proteinExistence type="inferred from homology"/>
<dbReference type="CDD" id="cd16442">
    <property type="entry name" value="BPL"/>
    <property type="match status" value="1"/>
</dbReference>
<feature type="domain" description="BPL/LPL catalytic" evidence="4">
    <location>
        <begin position="98"/>
        <end position="292"/>
    </location>
</feature>
<dbReference type="SUPFAM" id="SSF55681">
    <property type="entry name" value="Class II aaRS and biotin synthetases"/>
    <property type="match status" value="1"/>
</dbReference>
<keyword evidence="3" id="KW-0092">Biotin</keyword>
<dbReference type="PANTHER" id="PTHR12835:SF5">
    <property type="entry name" value="BIOTIN--PROTEIN LIGASE"/>
    <property type="match status" value="1"/>
</dbReference>
<dbReference type="InterPro" id="IPR030855">
    <property type="entry name" value="Bifunct_BirA"/>
</dbReference>
<keyword evidence="3" id="KW-0804">Transcription</keyword>
<dbReference type="InterPro" id="IPR004143">
    <property type="entry name" value="BPL_LPL_catalytic"/>
</dbReference>
<dbReference type="PANTHER" id="PTHR12835">
    <property type="entry name" value="BIOTIN PROTEIN LIGASE"/>
    <property type="match status" value="1"/>
</dbReference>
<dbReference type="InterPro" id="IPR011991">
    <property type="entry name" value="ArsR-like_HTH"/>
</dbReference>
<gene>
    <name evidence="3" type="primary">birA</name>
    <name evidence="5" type="ORF">J2R98_000640</name>
</gene>
<accession>A0ABU0DQW1</accession>
<feature type="DNA-binding region" description="H-T-H motif" evidence="3">
    <location>
        <begin position="53"/>
        <end position="72"/>
    </location>
</feature>
<comment type="function">
    <text evidence="3">Acts both as a biotin--[acetyl-CoA-carboxylase] ligase and a repressor.</text>
</comment>
<dbReference type="CDD" id="cd00090">
    <property type="entry name" value="HTH_ARSR"/>
    <property type="match status" value="1"/>
</dbReference>
<dbReference type="Pfam" id="PF08279">
    <property type="entry name" value="HTH_11"/>
    <property type="match status" value="1"/>
</dbReference>
<keyword evidence="2 3" id="KW-0238">DNA-binding</keyword>
<keyword evidence="6" id="KW-1185">Reference proteome</keyword>
<dbReference type="InterPro" id="IPR036388">
    <property type="entry name" value="WH-like_DNA-bd_sf"/>
</dbReference>
<dbReference type="InterPro" id="IPR013196">
    <property type="entry name" value="HTH_11"/>
</dbReference>
<evidence type="ECO:0000313" key="6">
    <source>
        <dbReference type="Proteomes" id="UP001236723"/>
    </source>
</evidence>
<evidence type="ECO:0000313" key="5">
    <source>
        <dbReference type="EMBL" id="MDQ0350837.1"/>
    </source>
</evidence>
<dbReference type="InterPro" id="IPR045864">
    <property type="entry name" value="aa-tRNA-synth_II/BPL/LPL"/>
</dbReference>